<evidence type="ECO:0000313" key="2">
    <source>
        <dbReference type="EMBL" id="KAI5438609.1"/>
    </source>
</evidence>
<accession>A0A9D5BCT5</accession>
<proteinExistence type="predicted"/>
<evidence type="ECO:0000313" key="3">
    <source>
        <dbReference type="Proteomes" id="UP001058974"/>
    </source>
</evidence>
<dbReference type="InterPro" id="IPR016197">
    <property type="entry name" value="Chromo-like_dom_sf"/>
</dbReference>
<dbReference type="PANTHER" id="PTHR46148:SF54">
    <property type="entry name" value="RETROTRANSPOSON-LIKE PROTEIN"/>
    <property type="match status" value="1"/>
</dbReference>
<reference evidence="2 3" key="1">
    <citation type="journal article" date="2022" name="Nat. Genet.">
        <title>Improved pea reference genome and pan-genome highlight genomic features and evolutionary characteristics.</title>
        <authorList>
            <person name="Yang T."/>
            <person name="Liu R."/>
            <person name="Luo Y."/>
            <person name="Hu S."/>
            <person name="Wang D."/>
            <person name="Wang C."/>
            <person name="Pandey M.K."/>
            <person name="Ge S."/>
            <person name="Xu Q."/>
            <person name="Li N."/>
            <person name="Li G."/>
            <person name="Huang Y."/>
            <person name="Saxena R.K."/>
            <person name="Ji Y."/>
            <person name="Li M."/>
            <person name="Yan X."/>
            <person name="He Y."/>
            <person name="Liu Y."/>
            <person name="Wang X."/>
            <person name="Xiang C."/>
            <person name="Varshney R.K."/>
            <person name="Ding H."/>
            <person name="Gao S."/>
            <person name="Zong X."/>
        </authorList>
    </citation>
    <scope>NUCLEOTIDE SEQUENCE [LARGE SCALE GENOMIC DNA]</scope>
    <source>
        <strain evidence="2 3">cv. Zhongwan 6</strain>
    </source>
</reference>
<protein>
    <recommendedName>
        <fullName evidence="1">Tf2-1-like SH3-like domain-containing protein</fullName>
    </recommendedName>
</protein>
<dbReference type="Proteomes" id="UP001058974">
    <property type="component" value="Chromosome 2"/>
</dbReference>
<gene>
    <name evidence="2" type="ORF">KIW84_024371</name>
</gene>
<keyword evidence="3" id="KW-1185">Reference proteome</keyword>
<dbReference type="Pfam" id="PF24626">
    <property type="entry name" value="SH3_Tf2-1"/>
    <property type="match status" value="1"/>
</dbReference>
<comment type="caution">
    <text evidence="2">The sequence shown here is derived from an EMBL/GenBank/DDBJ whole genome shotgun (WGS) entry which is preliminary data.</text>
</comment>
<feature type="domain" description="Tf2-1-like SH3-like" evidence="1">
    <location>
        <begin position="109"/>
        <end position="173"/>
    </location>
</feature>
<dbReference type="InterPro" id="IPR012337">
    <property type="entry name" value="RNaseH-like_sf"/>
</dbReference>
<dbReference type="SUPFAM" id="SSF54160">
    <property type="entry name" value="Chromo domain-like"/>
    <property type="match status" value="1"/>
</dbReference>
<dbReference type="SUPFAM" id="SSF53098">
    <property type="entry name" value="Ribonuclease H-like"/>
    <property type="match status" value="1"/>
</dbReference>
<dbReference type="InterPro" id="IPR056924">
    <property type="entry name" value="SH3_Tf2-1"/>
</dbReference>
<dbReference type="EMBL" id="JAMSHJ010000002">
    <property type="protein sequence ID" value="KAI5438609.1"/>
    <property type="molecule type" value="Genomic_DNA"/>
</dbReference>
<dbReference type="GO" id="GO:0003676">
    <property type="term" value="F:nucleic acid binding"/>
    <property type="evidence" value="ECO:0007669"/>
    <property type="project" value="InterPro"/>
</dbReference>
<sequence length="306" mass="35263">VNKCLEMYLRCFTSQNPKAWSKLLPWAELWYNTAFHTSIGMCPFRAVYGRDPPMLIKYDSSPLDPPSLQTLLQERDKVLALLKENLSKAQQTMKKFADSKRRVLEFQVGDHVLVKLQPYRQYSIALQRNQKLGLRYFGPFQIIAKIGPVAYKLLLPPTAKIHPVFHVSALKPCKGEHNVHYLPLPLTTNELGPILMPQTIIQSRVILQQQQQIPQVLVQWEGLPRSAATWENWSEFQDNYPNLNLEDKVSFNGGSNVMIEINHEGTKDKIIELEANHTNGQVAIDPPLVQIRRSVRERKENRKYSD</sequence>
<name>A0A9D5BCT5_PEA</name>
<dbReference type="Gramene" id="Psat02G0437100-T1">
    <property type="protein sequence ID" value="KAI5438609.1"/>
    <property type="gene ID" value="KIW84_024371"/>
</dbReference>
<dbReference type="PANTHER" id="PTHR46148">
    <property type="entry name" value="CHROMO DOMAIN-CONTAINING PROTEIN"/>
    <property type="match status" value="1"/>
</dbReference>
<evidence type="ECO:0000259" key="1">
    <source>
        <dbReference type="Pfam" id="PF24626"/>
    </source>
</evidence>
<organism evidence="2 3">
    <name type="scientific">Pisum sativum</name>
    <name type="common">Garden pea</name>
    <name type="synonym">Lathyrus oleraceus</name>
    <dbReference type="NCBI Taxonomy" id="3888"/>
    <lineage>
        <taxon>Eukaryota</taxon>
        <taxon>Viridiplantae</taxon>
        <taxon>Streptophyta</taxon>
        <taxon>Embryophyta</taxon>
        <taxon>Tracheophyta</taxon>
        <taxon>Spermatophyta</taxon>
        <taxon>Magnoliopsida</taxon>
        <taxon>eudicotyledons</taxon>
        <taxon>Gunneridae</taxon>
        <taxon>Pentapetalae</taxon>
        <taxon>rosids</taxon>
        <taxon>fabids</taxon>
        <taxon>Fabales</taxon>
        <taxon>Fabaceae</taxon>
        <taxon>Papilionoideae</taxon>
        <taxon>50 kb inversion clade</taxon>
        <taxon>NPAAA clade</taxon>
        <taxon>Hologalegina</taxon>
        <taxon>IRL clade</taxon>
        <taxon>Fabeae</taxon>
        <taxon>Lathyrus</taxon>
    </lineage>
</organism>
<dbReference type="InterPro" id="IPR036397">
    <property type="entry name" value="RNaseH_sf"/>
</dbReference>
<dbReference type="Gene3D" id="3.30.420.10">
    <property type="entry name" value="Ribonuclease H-like superfamily/Ribonuclease H"/>
    <property type="match status" value="1"/>
</dbReference>
<dbReference type="AlphaFoldDB" id="A0A9D5BCT5"/>
<feature type="non-terminal residue" evidence="2">
    <location>
        <position position="1"/>
    </location>
</feature>